<gene>
    <name evidence="2" type="ORF">EJB05_08257</name>
</gene>
<reference evidence="2 3" key="1">
    <citation type="journal article" date="2019" name="Sci. Rep.">
        <title>A high-quality genome of Eragrostis curvula grass provides insights into Poaceae evolution and supports new strategies to enhance forage quality.</title>
        <authorList>
            <person name="Carballo J."/>
            <person name="Santos B.A.C.M."/>
            <person name="Zappacosta D."/>
            <person name="Garbus I."/>
            <person name="Selva J.P."/>
            <person name="Gallo C.A."/>
            <person name="Diaz A."/>
            <person name="Albertini E."/>
            <person name="Caccamo M."/>
            <person name="Echenique V."/>
        </authorList>
    </citation>
    <scope>NUCLEOTIDE SEQUENCE [LARGE SCALE GENOMIC DNA]</scope>
    <source>
        <strain evidence="3">cv. Victoria</strain>
        <tissue evidence="2">Leaf</tissue>
    </source>
</reference>
<dbReference type="PANTHER" id="PTHR34710">
    <property type="entry name" value="OS03G0834100 PROTEIN"/>
    <property type="match status" value="1"/>
</dbReference>
<proteinExistence type="predicted"/>
<feature type="non-terminal residue" evidence="2">
    <location>
        <position position="269"/>
    </location>
</feature>
<dbReference type="EMBL" id="RWGY01000004">
    <property type="protein sequence ID" value="TVU48616.1"/>
    <property type="molecule type" value="Genomic_DNA"/>
</dbReference>
<dbReference type="PANTHER" id="PTHR34710:SF18">
    <property type="entry name" value="OS05G0522700 PROTEIN"/>
    <property type="match status" value="1"/>
</dbReference>
<evidence type="ECO:0000313" key="3">
    <source>
        <dbReference type="Proteomes" id="UP000324897"/>
    </source>
</evidence>
<protein>
    <recommendedName>
        <fullName evidence="1">DUF3615 domain-containing protein</fullName>
    </recommendedName>
</protein>
<dbReference type="OrthoDB" id="663959at2759"/>
<organism evidence="2 3">
    <name type="scientific">Eragrostis curvula</name>
    <name type="common">weeping love grass</name>
    <dbReference type="NCBI Taxonomy" id="38414"/>
    <lineage>
        <taxon>Eukaryota</taxon>
        <taxon>Viridiplantae</taxon>
        <taxon>Streptophyta</taxon>
        <taxon>Embryophyta</taxon>
        <taxon>Tracheophyta</taxon>
        <taxon>Spermatophyta</taxon>
        <taxon>Magnoliopsida</taxon>
        <taxon>Liliopsida</taxon>
        <taxon>Poales</taxon>
        <taxon>Poaceae</taxon>
        <taxon>PACMAD clade</taxon>
        <taxon>Chloridoideae</taxon>
        <taxon>Eragrostideae</taxon>
        <taxon>Eragrostidinae</taxon>
        <taxon>Eragrostis</taxon>
    </lineage>
</organism>
<keyword evidence="3" id="KW-1185">Reference proteome</keyword>
<sequence>MAEEETRRLVGGRPARLGSSCWLIALYLSLRKWLLTALYNLLAWLSPASTQFPRPDPQPIRPGEPMDVLQAHRAMEESERAVLGGAEGCLAYIRSLVKDCLEHYHSTHTGYEYEPAPGDVTLYSDFHGGQCWTHGNFVARRKRYGCFKFLPAPRTLFFFELVVRENFSGIVTCTPLDEPVTEAYTFLGFPLGWGTRRNGESDRICEMCNRHCVRSTCACGHDKLEILCDICHPRSVVLHPFPAPGEFGFGFRRYRKLSPQYLWDEKIDY</sequence>
<accession>A0A5J9WL17</accession>
<evidence type="ECO:0000313" key="2">
    <source>
        <dbReference type="EMBL" id="TVU48616.1"/>
    </source>
</evidence>
<dbReference type="Pfam" id="PF12274">
    <property type="entry name" value="DUF3615"/>
    <property type="match status" value="1"/>
</dbReference>
<feature type="domain" description="DUF3615" evidence="1">
    <location>
        <begin position="97"/>
        <end position="211"/>
    </location>
</feature>
<dbReference type="AlphaFoldDB" id="A0A5J9WL17"/>
<name>A0A5J9WL17_9POAL</name>
<dbReference type="Proteomes" id="UP000324897">
    <property type="component" value="Chromosome 5"/>
</dbReference>
<comment type="caution">
    <text evidence="2">The sequence shown here is derived from an EMBL/GenBank/DDBJ whole genome shotgun (WGS) entry which is preliminary data.</text>
</comment>
<dbReference type="Gramene" id="TVU48616">
    <property type="protein sequence ID" value="TVU48616"/>
    <property type="gene ID" value="EJB05_08257"/>
</dbReference>
<evidence type="ECO:0000259" key="1">
    <source>
        <dbReference type="Pfam" id="PF12274"/>
    </source>
</evidence>
<dbReference type="InterPro" id="IPR022059">
    <property type="entry name" value="DUF3615"/>
</dbReference>